<dbReference type="InterPro" id="IPR042121">
    <property type="entry name" value="MutL_C_regsub"/>
</dbReference>
<accession>A0A7G9GFH9</accession>
<dbReference type="InterPro" id="IPR014721">
    <property type="entry name" value="Ribsml_uS5_D2-typ_fold_subgr"/>
</dbReference>
<dbReference type="KEGG" id="whj:H9Q79_04535"/>
<dbReference type="NCBIfam" id="TIGR00585">
    <property type="entry name" value="mutl"/>
    <property type="match status" value="1"/>
</dbReference>
<evidence type="ECO:0000256" key="1">
    <source>
        <dbReference type="ARBA" id="ARBA00006082"/>
    </source>
</evidence>
<keyword evidence="3 4" id="KW-0234">DNA repair</keyword>
<reference evidence="8 9" key="1">
    <citation type="submission" date="2020-08" db="EMBL/GenBank/DDBJ databases">
        <authorList>
            <person name="Liu C."/>
            <person name="Sun Q."/>
        </authorList>
    </citation>
    <scope>NUCLEOTIDE SEQUENCE [LARGE SCALE GENOMIC DNA]</scope>
    <source>
        <strain evidence="8 9">NSJ-29</strain>
    </source>
</reference>
<comment type="similarity">
    <text evidence="1 4">Belongs to the DNA mismatch repair MutL/HexB family.</text>
</comment>
<dbReference type="SMART" id="SM00853">
    <property type="entry name" value="MutL_C"/>
    <property type="match status" value="1"/>
</dbReference>
<dbReference type="InterPro" id="IPR020667">
    <property type="entry name" value="DNA_mismatch_repair_MutL"/>
</dbReference>
<evidence type="ECO:0000256" key="4">
    <source>
        <dbReference type="HAMAP-Rule" id="MF_00149"/>
    </source>
</evidence>
<evidence type="ECO:0000256" key="5">
    <source>
        <dbReference type="SAM" id="MobiDB-lite"/>
    </source>
</evidence>
<dbReference type="InterPro" id="IPR002099">
    <property type="entry name" value="MutL/Mlh/PMS"/>
</dbReference>
<evidence type="ECO:0000259" key="6">
    <source>
        <dbReference type="SMART" id="SM00853"/>
    </source>
</evidence>
<keyword evidence="2 4" id="KW-0227">DNA damage</keyword>
<feature type="domain" description="DNA mismatch repair protein S5" evidence="7">
    <location>
        <begin position="209"/>
        <end position="327"/>
    </location>
</feature>
<feature type="region of interest" description="Disordered" evidence="5">
    <location>
        <begin position="336"/>
        <end position="364"/>
    </location>
</feature>
<protein>
    <recommendedName>
        <fullName evidence="4">DNA mismatch repair protein MutL</fullName>
    </recommendedName>
</protein>
<dbReference type="RefSeq" id="WP_249329281.1">
    <property type="nucleotide sequence ID" value="NZ_CP060635.1"/>
</dbReference>
<dbReference type="GO" id="GO:0004519">
    <property type="term" value="F:endonuclease activity"/>
    <property type="evidence" value="ECO:0007669"/>
    <property type="project" value="UniProtKB-KW"/>
</dbReference>
<gene>
    <name evidence="4 8" type="primary">mutL</name>
    <name evidence="8" type="ORF">H9Q79_04535</name>
</gene>
<dbReference type="GO" id="GO:0006298">
    <property type="term" value="P:mismatch repair"/>
    <property type="evidence" value="ECO:0007669"/>
    <property type="project" value="UniProtKB-UniRule"/>
</dbReference>
<feature type="region of interest" description="Disordered" evidence="5">
    <location>
        <begin position="442"/>
        <end position="503"/>
    </location>
</feature>
<keyword evidence="8" id="KW-0378">Hydrolase</keyword>
<evidence type="ECO:0000256" key="2">
    <source>
        <dbReference type="ARBA" id="ARBA00022763"/>
    </source>
</evidence>
<dbReference type="InterPro" id="IPR042120">
    <property type="entry name" value="MutL_C_dimsub"/>
</dbReference>
<dbReference type="Pfam" id="PF13589">
    <property type="entry name" value="HATPase_c_3"/>
    <property type="match status" value="1"/>
</dbReference>
<dbReference type="InterPro" id="IPR014790">
    <property type="entry name" value="MutL_C"/>
</dbReference>
<dbReference type="HAMAP" id="MF_00149">
    <property type="entry name" value="DNA_mis_repair"/>
    <property type="match status" value="1"/>
</dbReference>
<dbReference type="PROSITE" id="PS00058">
    <property type="entry name" value="DNA_MISMATCH_REPAIR_1"/>
    <property type="match status" value="1"/>
</dbReference>
<dbReference type="SUPFAM" id="SSF55874">
    <property type="entry name" value="ATPase domain of HSP90 chaperone/DNA topoisomerase II/histidine kinase"/>
    <property type="match status" value="1"/>
</dbReference>
<dbReference type="InterPro" id="IPR036890">
    <property type="entry name" value="HATPase_C_sf"/>
</dbReference>
<dbReference type="PANTHER" id="PTHR10073">
    <property type="entry name" value="DNA MISMATCH REPAIR PROTEIN MLH, PMS, MUTL"/>
    <property type="match status" value="1"/>
</dbReference>
<organism evidence="8 9">
    <name type="scientific">Wansuia hejianensis</name>
    <dbReference type="NCBI Taxonomy" id="2763667"/>
    <lineage>
        <taxon>Bacteria</taxon>
        <taxon>Bacillati</taxon>
        <taxon>Bacillota</taxon>
        <taxon>Clostridia</taxon>
        <taxon>Lachnospirales</taxon>
        <taxon>Lachnospiraceae</taxon>
        <taxon>Wansuia</taxon>
    </lineage>
</organism>
<evidence type="ECO:0000256" key="3">
    <source>
        <dbReference type="ARBA" id="ARBA00023204"/>
    </source>
</evidence>
<dbReference type="InterPro" id="IPR038973">
    <property type="entry name" value="MutL/Mlh/Pms-like"/>
</dbReference>
<dbReference type="CDD" id="cd16926">
    <property type="entry name" value="HATPase_MutL-MLH-PMS-like"/>
    <property type="match status" value="1"/>
</dbReference>
<dbReference type="SUPFAM" id="SSF118116">
    <property type="entry name" value="DNA mismatch repair protein MutL"/>
    <property type="match status" value="1"/>
</dbReference>
<evidence type="ECO:0000259" key="7">
    <source>
        <dbReference type="SMART" id="SM01340"/>
    </source>
</evidence>
<dbReference type="Gene3D" id="3.30.230.10">
    <property type="match status" value="1"/>
</dbReference>
<dbReference type="InterPro" id="IPR013507">
    <property type="entry name" value="DNA_mismatch_S5_2-like"/>
</dbReference>
<dbReference type="GO" id="GO:0032300">
    <property type="term" value="C:mismatch repair complex"/>
    <property type="evidence" value="ECO:0007669"/>
    <property type="project" value="InterPro"/>
</dbReference>
<dbReference type="InterPro" id="IPR037198">
    <property type="entry name" value="MutL_C_sf"/>
</dbReference>
<keyword evidence="8" id="KW-0540">Nuclease</keyword>
<dbReference type="GO" id="GO:0005524">
    <property type="term" value="F:ATP binding"/>
    <property type="evidence" value="ECO:0007669"/>
    <property type="project" value="InterPro"/>
</dbReference>
<dbReference type="GO" id="GO:0140664">
    <property type="term" value="F:ATP-dependent DNA damage sensor activity"/>
    <property type="evidence" value="ECO:0007669"/>
    <property type="project" value="InterPro"/>
</dbReference>
<evidence type="ECO:0000313" key="8">
    <source>
        <dbReference type="EMBL" id="QNM09561.1"/>
    </source>
</evidence>
<keyword evidence="9" id="KW-1185">Reference proteome</keyword>
<dbReference type="InterPro" id="IPR014762">
    <property type="entry name" value="DNA_mismatch_repair_CS"/>
</dbReference>
<dbReference type="Gene3D" id="3.30.565.10">
    <property type="entry name" value="Histidine kinase-like ATPase, C-terminal domain"/>
    <property type="match status" value="1"/>
</dbReference>
<proteinExistence type="inferred from homology"/>
<dbReference type="GO" id="GO:0016887">
    <property type="term" value="F:ATP hydrolysis activity"/>
    <property type="evidence" value="ECO:0007669"/>
    <property type="project" value="InterPro"/>
</dbReference>
<dbReference type="Proteomes" id="UP000515860">
    <property type="component" value="Chromosome"/>
</dbReference>
<dbReference type="InterPro" id="IPR020568">
    <property type="entry name" value="Ribosomal_Su5_D2-typ_SF"/>
</dbReference>
<dbReference type="Gene3D" id="3.30.1540.20">
    <property type="entry name" value="MutL, C-terminal domain, dimerisation subdomain"/>
    <property type="match status" value="1"/>
</dbReference>
<keyword evidence="8" id="KW-0255">Endonuclease</keyword>
<dbReference type="Pfam" id="PF08676">
    <property type="entry name" value="MutL_C"/>
    <property type="match status" value="1"/>
</dbReference>
<feature type="compositionally biased region" description="Basic and acidic residues" evidence="5">
    <location>
        <begin position="493"/>
        <end position="503"/>
    </location>
</feature>
<sequence length="709" mass="79027">MRAIEILDQKTIDKIAAGEVVERPASVVKELVENAIDARATAITVEIKEGGISFIRITDNGCGITKDQVRLAFLRHATSKIRNVEDLVQIASLGFRGEALSSISAVSQVELITKTPESLTGVRYCIEGGTEKELEEIGAPSGTTFLVHHLFYNTPARAKFLKSATAEGNSVSTVVEQLALSHPEISFKYIQNGQNKLYTSGNGNLKEIVYQIYGRDLTRELIAVEAETPLMKISGFIGNPSVARGNRNFENYFVNGRYVKSKLLARAIEDAYHGFMMQHRYPFTLLYLEIDGEKVDVNVHPSKMELRFSNQEELYHQLCLALQNALLARERIPEVSLEKEESSAQRTRRDTEPNREQAPEPFERMRRNLSTAVPQLPGRRPEHVAVPDARESIKGADGYLRREPAAPEPGALAETSALYKAGNRIASIAHGAAGVPEAFKASGTSGNSALTAEKTGASDGRPIKEPAAASPAPAQEMYSAGSTGSSVKAAHAAPHDESEVPEGKQIELFSDRLLSAEARKNHRIIGQLFDTYWLVEYQHSLYIIDQHAAHEKVLYERMMKEYHEKQITSQMLCPPMVISLSAREQELLKRYLEDFRKFGYEIEEFGGKEYKICAVPANLYRVKADQLFTEILDRLEELGEQSPDLILERLASMSCKAAVKGNQSLSRQEAESLIDELLSLENPYNCPHGRPTIISMSRYELDKKFKRIL</sequence>
<feature type="domain" description="MutL C-terminal dimerisation" evidence="6">
    <location>
        <begin position="524"/>
        <end position="665"/>
    </location>
</feature>
<dbReference type="SUPFAM" id="SSF54211">
    <property type="entry name" value="Ribosomal protein S5 domain 2-like"/>
    <property type="match status" value="1"/>
</dbReference>
<dbReference type="PANTHER" id="PTHR10073:SF12">
    <property type="entry name" value="DNA MISMATCH REPAIR PROTEIN MLH1"/>
    <property type="match status" value="1"/>
</dbReference>
<evidence type="ECO:0000313" key="9">
    <source>
        <dbReference type="Proteomes" id="UP000515860"/>
    </source>
</evidence>
<dbReference type="CDD" id="cd00782">
    <property type="entry name" value="MutL_Trans"/>
    <property type="match status" value="1"/>
</dbReference>
<dbReference type="Gene3D" id="3.30.1370.100">
    <property type="entry name" value="MutL, C-terminal domain, regulatory subdomain"/>
    <property type="match status" value="1"/>
</dbReference>
<dbReference type="GO" id="GO:0030983">
    <property type="term" value="F:mismatched DNA binding"/>
    <property type="evidence" value="ECO:0007669"/>
    <property type="project" value="InterPro"/>
</dbReference>
<comment type="function">
    <text evidence="4">This protein is involved in the repair of mismatches in DNA. It is required for dam-dependent methyl-directed DNA mismatch repair. May act as a 'molecular matchmaker', a protein that promotes the formation of a stable complex between two or more DNA-binding proteins in an ATP-dependent manner without itself being part of a final effector complex.</text>
</comment>
<dbReference type="FunFam" id="3.30.565.10:FF:000003">
    <property type="entry name" value="DNA mismatch repair endonuclease MutL"/>
    <property type="match status" value="1"/>
</dbReference>
<dbReference type="Pfam" id="PF01119">
    <property type="entry name" value="DNA_mis_repair"/>
    <property type="match status" value="1"/>
</dbReference>
<dbReference type="EMBL" id="CP060635">
    <property type="protein sequence ID" value="QNM09561.1"/>
    <property type="molecule type" value="Genomic_DNA"/>
</dbReference>
<dbReference type="SMART" id="SM01340">
    <property type="entry name" value="DNA_mis_repair"/>
    <property type="match status" value="1"/>
</dbReference>
<name>A0A7G9GFH9_9FIRM</name>
<dbReference type="AlphaFoldDB" id="A0A7G9GFH9"/>